<protein>
    <submittedName>
        <fullName evidence="1">Uncharacterized protein</fullName>
    </submittedName>
</protein>
<dbReference type="InParanoid" id="H6C9A0"/>
<dbReference type="GeneID" id="20312482"/>
<accession>H6C9A0</accession>
<dbReference type="EMBL" id="JH226136">
    <property type="protein sequence ID" value="EHY59863.1"/>
    <property type="molecule type" value="Genomic_DNA"/>
</dbReference>
<keyword evidence="2" id="KW-1185">Reference proteome</keyword>
<dbReference type="VEuPathDB" id="FungiDB:HMPREF1120_07843"/>
<dbReference type="InterPro" id="IPR036291">
    <property type="entry name" value="NAD(P)-bd_dom_sf"/>
</dbReference>
<dbReference type="AlphaFoldDB" id="H6C9A0"/>
<dbReference type="STRING" id="858893.H6C9A0"/>
<gene>
    <name evidence="1" type="ORF">HMPREF1120_07843</name>
</gene>
<name>H6C9A0_EXODN</name>
<organism evidence="1 2">
    <name type="scientific">Exophiala dermatitidis (strain ATCC 34100 / CBS 525.76 / NIH/UT8656)</name>
    <name type="common">Black yeast</name>
    <name type="synonym">Wangiella dermatitidis</name>
    <dbReference type="NCBI Taxonomy" id="858893"/>
    <lineage>
        <taxon>Eukaryota</taxon>
        <taxon>Fungi</taxon>
        <taxon>Dikarya</taxon>
        <taxon>Ascomycota</taxon>
        <taxon>Pezizomycotina</taxon>
        <taxon>Eurotiomycetes</taxon>
        <taxon>Chaetothyriomycetidae</taxon>
        <taxon>Chaetothyriales</taxon>
        <taxon>Herpotrichiellaceae</taxon>
        <taxon>Exophiala</taxon>
    </lineage>
</organism>
<proteinExistence type="predicted"/>
<reference evidence="1" key="1">
    <citation type="submission" date="2011-07" db="EMBL/GenBank/DDBJ databases">
        <title>The Genome Sequence of Exophiala (Wangiella) dermatitidis NIH/UT8656.</title>
        <authorList>
            <consortium name="The Broad Institute Genome Sequencing Platform"/>
            <person name="Cuomo C."/>
            <person name="Wang Z."/>
            <person name="Hunicke-Smith S."/>
            <person name="Szanislo P.J."/>
            <person name="Earl A."/>
            <person name="Young S.K."/>
            <person name="Zeng Q."/>
            <person name="Gargeya S."/>
            <person name="Fitzgerald M."/>
            <person name="Haas B."/>
            <person name="Abouelleil A."/>
            <person name="Alvarado L."/>
            <person name="Arachchi H.M."/>
            <person name="Berlin A."/>
            <person name="Brown A."/>
            <person name="Chapman S.B."/>
            <person name="Chen Z."/>
            <person name="Dunbar C."/>
            <person name="Freedman E."/>
            <person name="Gearin G."/>
            <person name="Gellesch M."/>
            <person name="Goldberg J."/>
            <person name="Griggs A."/>
            <person name="Gujja S."/>
            <person name="Heiman D."/>
            <person name="Howarth C."/>
            <person name="Larson L."/>
            <person name="Lui A."/>
            <person name="MacDonald P.J.P."/>
            <person name="Montmayeur A."/>
            <person name="Murphy C."/>
            <person name="Neiman D."/>
            <person name="Pearson M."/>
            <person name="Priest M."/>
            <person name="Roberts A."/>
            <person name="Saif S."/>
            <person name="Shea T."/>
            <person name="Shenoy N."/>
            <person name="Sisk P."/>
            <person name="Stolte C."/>
            <person name="Sykes S."/>
            <person name="Wortman J."/>
            <person name="Nusbaum C."/>
            <person name="Birren B."/>
        </authorList>
    </citation>
    <scope>NUCLEOTIDE SEQUENCE</scope>
    <source>
        <strain evidence="1">NIH/UT8656</strain>
    </source>
</reference>
<dbReference type="Proteomes" id="UP000007304">
    <property type="component" value="Unassembled WGS sequence"/>
</dbReference>
<dbReference type="SUPFAM" id="SSF51735">
    <property type="entry name" value="NAD(P)-binding Rossmann-fold domains"/>
    <property type="match status" value="1"/>
</dbReference>
<sequence>MSSSKMPIAGYLALLRRNGTLVQVGNHDDGVFEVPAPGLFIGRKKLAGSMIGAPGKIREMLQLAAEKNVKL</sequence>
<dbReference type="Gene3D" id="3.40.50.720">
    <property type="entry name" value="NAD(P)-binding Rossmann-like Domain"/>
    <property type="match status" value="1"/>
</dbReference>
<dbReference type="HOGENOM" id="CLU_2740032_0_0_1"/>
<dbReference type="RefSeq" id="XP_009160324.1">
    <property type="nucleotide sequence ID" value="XM_009162076.1"/>
</dbReference>
<evidence type="ECO:0000313" key="1">
    <source>
        <dbReference type="EMBL" id="EHY59863.1"/>
    </source>
</evidence>
<evidence type="ECO:0000313" key="2">
    <source>
        <dbReference type="Proteomes" id="UP000007304"/>
    </source>
</evidence>